<sequence>MLTTQTKDPLAKFGDFLFKLELFEVSELTLEYARRELNETPENIENGLRELRRLLKDDSQLKTPLESDSWLLGFLRLRNFDPESAYEKIKMYYQFRKRYENLAKTAMPSRLKHIFDMSLALPLPKRDQCERRIVLVRSGKYWDLKKVHKDDFFQAGGMCHELCAMEPASKIHGLVSICDMDGLTVEHALKLTLKYTKRNVESYQEGSSFRPCALHFVNEPSLFHACFKLARPFLNKEWSKCIHFHGNNMESLHKFISPECLPECYGGTMKLELNYGPQFYEVIKMFEEDFIRNYNYGYKK</sequence>
<dbReference type="SUPFAM" id="SSF46938">
    <property type="entry name" value="CRAL/TRIO N-terminal domain"/>
    <property type="match status" value="1"/>
</dbReference>
<dbReference type="GO" id="GO:0016020">
    <property type="term" value="C:membrane"/>
    <property type="evidence" value="ECO:0007669"/>
    <property type="project" value="TreeGrafter"/>
</dbReference>
<dbReference type="Gene3D" id="3.40.525.10">
    <property type="entry name" value="CRAL-TRIO lipid binding domain"/>
    <property type="match status" value="1"/>
</dbReference>
<dbReference type="InterPro" id="IPR001251">
    <property type="entry name" value="CRAL-TRIO_dom"/>
</dbReference>
<dbReference type="PANTHER" id="PTHR10174:SF130">
    <property type="entry name" value="ALPHA-TOCOPHEROL TRANSFER PROTEIN-LIKE"/>
    <property type="match status" value="1"/>
</dbReference>
<dbReference type="SUPFAM" id="SSF52087">
    <property type="entry name" value="CRAL/TRIO domain"/>
    <property type="match status" value="1"/>
</dbReference>
<dbReference type="PANTHER" id="PTHR10174">
    <property type="entry name" value="ALPHA-TOCOPHEROL TRANSFER PROTEIN-RELATED"/>
    <property type="match status" value="1"/>
</dbReference>
<dbReference type="InterPro" id="IPR011074">
    <property type="entry name" value="CRAL/TRIO_N_dom"/>
</dbReference>
<keyword evidence="3" id="KW-1185">Reference proteome</keyword>
<dbReference type="InterPro" id="IPR036273">
    <property type="entry name" value="CRAL/TRIO_N_dom_sf"/>
</dbReference>
<dbReference type="OrthoDB" id="75724at2759"/>
<gene>
    <name evidence="2" type="primary">106088845</name>
</gene>
<dbReference type="Gene3D" id="1.10.8.20">
    <property type="entry name" value="N-terminal domain of phosphatidylinositol transfer protein sec14p"/>
    <property type="match status" value="1"/>
</dbReference>
<reference evidence="2" key="1">
    <citation type="submission" date="2020-05" db="UniProtKB">
        <authorList>
            <consortium name="EnsemblMetazoa"/>
        </authorList>
    </citation>
    <scope>IDENTIFICATION</scope>
    <source>
        <strain evidence="2">USDA</strain>
    </source>
</reference>
<dbReference type="PROSITE" id="PS50191">
    <property type="entry name" value="CRAL_TRIO"/>
    <property type="match status" value="1"/>
</dbReference>
<dbReference type="VEuPathDB" id="VectorBase:SCAU005578"/>
<proteinExistence type="predicted"/>
<dbReference type="AlphaFoldDB" id="A0A1I8P7V4"/>
<dbReference type="SMART" id="SM01100">
    <property type="entry name" value="CRAL_TRIO_N"/>
    <property type="match status" value="1"/>
</dbReference>
<protein>
    <recommendedName>
        <fullName evidence="1">CRAL-TRIO domain-containing protein</fullName>
    </recommendedName>
</protein>
<dbReference type="EnsemblMetazoa" id="SCAU005578-RA">
    <property type="protein sequence ID" value="SCAU005578-PA"/>
    <property type="gene ID" value="SCAU005578"/>
</dbReference>
<dbReference type="Gene3D" id="1.20.5.1200">
    <property type="entry name" value="Alpha-tocopherol transfer"/>
    <property type="match status" value="1"/>
</dbReference>
<organism evidence="2 3">
    <name type="scientific">Stomoxys calcitrans</name>
    <name type="common">Stable fly</name>
    <name type="synonym">Conops calcitrans</name>
    <dbReference type="NCBI Taxonomy" id="35570"/>
    <lineage>
        <taxon>Eukaryota</taxon>
        <taxon>Metazoa</taxon>
        <taxon>Ecdysozoa</taxon>
        <taxon>Arthropoda</taxon>
        <taxon>Hexapoda</taxon>
        <taxon>Insecta</taxon>
        <taxon>Pterygota</taxon>
        <taxon>Neoptera</taxon>
        <taxon>Endopterygota</taxon>
        <taxon>Diptera</taxon>
        <taxon>Brachycera</taxon>
        <taxon>Muscomorpha</taxon>
        <taxon>Muscoidea</taxon>
        <taxon>Muscidae</taxon>
        <taxon>Stomoxys</taxon>
    </lineage>
</organism>
<dbReference type="CDD" id="cd00170">
    <property type="entry name" value="SEC14"/>
    <property type="match status" value="1"/>
</dbReference>
<evidence type="ECO:0000313" key="3">
    <source>
        <dbReference type="Proteomes" id="UP000095300"/>
    </source>
</evidence>
<accession>A0A1I8P7V4</accession>
<feature type="domain" description="CRAL-TRIO" evidence="1">
    <location>
        <begin position="111"/>
        <end position="273"/>
    </location>
</feature>
<dbReference type="Pfam" id="PF00650">
    <property type="entry name" value="CRAL_TRIO"/>
    <property type="match status" value="1"/>
</dbReference>
<dbReference type="SMART" id="SM00516">
    <property type="entry name" value="SEC14"/>
    <property type="match status" value="1"/>
</dbReference>
<dbReference type="GO" id="GO:1902936">
    <property type="term" value="F:phosphatidylinositol bisphosphate binding"/>
    <property type="evidence" value="ECO:0007669"/>
    <property type="project" value="TreeGrafter"/>
</dbReference>
<evidence type="ECO:0000259" key="1">
    <source>
        <dbReference type="PROSITE" id="PS50191"/>
    </source>
</evidence>
<name>A0A1I8P7V4_STOCA</name>
<dbReference type="KEGG" id="scac:106088845"/>
<dbReference type="Proteomes" id="UP000095300">
    <property type="component" value="Unassembled WGS sequence"/>
</dbReference>
<dbReference type="InterPro" id="IPR036865">
    <property type="entry name" value="CRAL-TRIO_dom_sf"/>
</dbReference>
<dbReference type="PRINTS" id="PR00180">
    <property type="entry name" value="CRETINALDHBP"/>
</dbReference>
<evidence type="ECO:0000313" key="2">
    <source>
        <dbReference type="EnsemblMetazoa" id="SCAU005578-PA"/>
    </source>
</evidence>